<sequence length="50" mass="5633">MLSAIVILKATGRPAGQFFELANGSPFHRTAADWTWEQERARVFAHYRAG</sequence>
<dbReference type="EMBL" id="JAAGLU010000014">
    <property type="protein sequence ID" value="NEC87835.1"/>
    <property type="molecule type" value="Genomic_DNA"/>
</dbReference>
<comment type="caution">
    <text evidence="1">The sequence shown here is derived from an EMBL/GenBank/DDBJ whole genome shotgun (WGS) entry which is preliminary data.</text>
</comment>
<proteinExistence type="predicted"/>
<evidence type="ECO:0000313" key="1">
    <source>
        <dbReference type="EMBL" id="NEC87835.1"/>
    </source>
</evidence>
<dbReference type="AlphaFoldDB" id="A0A6B3BTZ4"/>
<name>A0A6B3BTZ4_9ACTN</name>
<accession>A0A6B3BTZ4</accession>
<reference evidence="1" key="1">
    <citation type="submission" date="2020-01" db="EMBL/GenBank/DDBJ databases">
        <title>Insect and environment-associated Actinomycetes.</title>
        <authorList>
            <person name="Currrie C."/>
            <person name="Chevrette M."/>
            <person name="Carlson C."/>
            <person name="Stubbendieck R."/>
            <person name="Wendt-Pienkowski E."/>
        </authorList>
    </citation>
    <scope>NUCLEOTIDE SEQUENCE</scope>
    <source>
        <strain evidence="1">SID12501</strain>
    </source>
</reference>
<dbReference type="RefSeq" id="WP_164315956.1">
    <property type="nucleotide sequence ID" value="NZ_JAAGLU010000014.1"/>
</dbReference>
<gene>
    <name evidence="1" type="ORF">G3I71_18820</name>
</gene>
<organism evidence="1">
    <name type="scientific">Streptomyces sp. SID12501</name>
    <dbReference type="NCBI Taxonomy" id="2706042"/>
    <lineage>
        <taxon>Bacteria</taxon>
        <taxon>Bacillati</taxon>
        <taxon>Actinomycetota</taxon>
        <taxon>Actinomycetes</taxon>
        <taxon>Kitasatosporales</taxon>
        <taxon>Streptomycetaceae</taxon>
        <taxon>Streptomyces</taxon>
    </lineage>
</organism>
<protein>
    <submittedName>
        <fullName evidence="1">Uncharacterized protein</fullName>
    </submittedName>
</protein>